<gene>
    <name evidence="3" type="ORF">SAE02_29550</name>
</gene>
<dbReference type="AlphaFoldDB" id="A0A512DQT0"/>
<evidence type="ECO:0000313" key="4">
    <source>
        <dbReference type="Proteomes" id="UP000321523"/>
    </source>
</evidence>
<dbReference type="InterPro" id="IPR009936">
    <property type="entry name" value="DUF1468"/>
</dbReference>
<comment type="caution">
    <text evidence="3">The sequence shown here is derived from an EMBL/GenBank/DDBJ whole genome shotgun (WGS) entry which is preliminary data.</text>
</comment>
<name>A0A512DQT0_9PROT</name>
<feature type="transmembrane region" description="Helical" evidence="1">
    <location>
        <begin position="102"/>
        <end position="119"/>
    </location>
</feature>
<proteinExistence type="predicted"/>
<feature type="transmembrane region" description="Helical" evidence="1">
    <location>
        <begin position="126"/>
        <end position="143"/>
    </location>
</feature>
<dbReference type="OrthoDB" id="6174504at2"/>
<keyword evidence="1" id="KW-1133">Transmembrane helix</keyword>
<evidence type="ECO:0000259" key="2">
    <source>
        <dbReference type="Pfam" id="PF07331"/>
    </source>
</evidence>
<protein>
    <submittedName>
        <fullName evidence="3">Tripartite tricarboxylate transporter TctB</fullName>
    </submittedName>
</protein>
<evidence type="ECO:0000256" key="1">
    <source>
        <dbReference type="SAM" id="Phobius"/>
    </source>
</evidence>
<dbReference type="Proteomes" id="UP000321523">
    <property type="component" value="Unassembled WGS sequence"/>
</dbReference>
<keyword evidence="4" id="KW-1185">Reference proteome</keyword>
<organism evidence="3 4">
    <name type="scientific">Skermanella aerolata</name>
    <dbReference type="NCBI Taxonomy" id="393310"/>
    <lineage>
        <taxon>Bacteria</taxon>
        <taxon>Pseudomonadati</taxon>
        <taxon>Pseudomonadota</taxon>
        <taxon>Alphaproteobacteria</taxon>
        <taxon>Rhodospirillales</taxon>
        <taxon>Azospirillaceae</taxon>
        <taxon>Skermanella</taxon>
    </lineage>
</organism>
<feature type="transmembrane region" description="Helical" evidence="1">
    <location>
        <begin position="39"/>
        <end position="59"/>
    </location>
</feature>
<keyword evidence="1" id="KW-0472">Membrane</keyword>
<reference evidence="3 4" key="1">
    <citation type="submission" date="2019-07" db="EMBL/GenBank/DDBJ databases">
        <title>Whole genome shotgun sequence of Skermanella aerolata NBRC 106429.</title>
        <authorList>
            <person name="Hosoyama A."/>
            <person name="Uohara A."/>
            <person name="Ohji S."/>
            <person name="Ichikawa N."/>
        </authorList>
    </citation>
    <scope>NUCLEOTIDE SEQUENCE [LARGE SCALE GENOMIC DNA]</scope>
    <source>
        <strain evidence="3 4">NBRC 106429</strain>
    </source>
</reference>
<dbReference type="RefSeq" id="WP_044429278.1">
    <property type="nucleotide sequence ID" value="NZ_BJYZ01000013.1"/>
</dbReference>
<dbReference type="Pfam" id="PF07331">
    <property type="entry name" value="TctB"/>
    <property type="match status" value="1"/>
</dbReference>
<dbReference type="EMBL" id="BJYZ01000013">
    <property type="protein sequence ID" value="GEO38807.1"/>
    <property type="molecule type" value="Genomic_DNA"/>
</dbReference>
<keyword evidence="1" id="KW-0812">Transmembrane</keyword>
<feature type="domain" description="DUF1468" evidence="2">
    <location>
        <begin position="7"/>
        <end position="148"/>
    </location>
</feature>
<feature type="transmembrane region" description="Helical" evidence="1">
    <location>
        <begin position="80"/>
        <end position="96"/>
    </location>
</feature>
<accession>A0A512DQT0</accession>
<sequence length="157" mass="16742">MRINDAILGAVLLAFSLAVGVYARTFPAIPGQEYGASVFPTWISIALGLCSVVLIAGGMRQWAETGAVSLAPWARSGHHLRTLAITIALVIFYILASTPLGFIPTAFIALVILFGVLGVKPLQIPVLAAGITMAVHYGFYSLLRVPLPWGVLTPWAW</sequence>
<evidence type="ECO:0000313" key="3">
    <source>
        <dbReference type="EMBL" id="GEO38807.1"/>
    </source>
</evidence>